<keyword evidence="2" id="KW-0677">Repeat</keyword>
<dbReference type="InterPro" id="IPR036236">
    <property type="entry name" value="Znf_C2H2_sf"/>
</dbReference>
<dbReference type="OrthoDB" id="10072647at2759"/>
<dbReference type="GO" id="GO:0031519">
    <property type="term" value="C:PcG protein complex"/>
    <property type="evidence" value="ECO:0007669"/>
    <property type="project" value="TreeGrafter"/>
</dbReference>
<evidence type="ECO:0000259" key="7">
    <source>
        <dbReference type="PROSITE" id="PS50157"/>
    </source>
</evidence>
<evidence type="ECO:0000256" key="3">
    <source>
        <dbReference type="ARBA" id="ARBA00022771"/>
    </source>
</evidence>
<feature type="compositionally biased region" description="Acidic residues" evidence="6">
    <location>
        <begin position="97"/>
        <end position="120"/>
    </location>
</feature>
<evidence type="ECO:0000256" key="6">
    <source>
        <dbReference type="SAM" id="MobiDB-lite"/>
    </source>
</evidence>
<feature type="region of interest" description="Disordered" evidence="6">
    <location>
        <begin position="92"/>
        <end position="130"/>
    </location>
</feature>
<dbReference type="SUPFAM" id="SSF57667">
    <property type="entry name" value="beta-beta-alpha zinc fingers"/>
    <property type="match status" value="1"/>
</dbReference>
<evidence type="ECO:0000313" key="8">
    <source>
        <dbReference type="EMBL" id="VEL29554.1"/>
    </source>
</evidence>
<keyword evidence="1" id="KW-0479">Metal-binding</keyword>
<dbReference type="GO" id="GO:0005667">
    <property type="term" value="C:transcription regulator complex"/>
    <property type="evidence" value="ECO:0007669"/>
    <property type="project" value="TreeGrafter"/>
</dbReference>
<dbReference type="GO" id="GO:0000785">
    <property type="term" value="C:chromatin"/>
    <property type="evidence" value="ECO:0007669"/>
    <property type="project" value="TreeGrafter"/>
</dbReference>
<evidence type="ECO:0000313" key="9">
    <source>
        <dbReference type="Proteomes" id="UP000784294"/>
    </source>
</evidence>
<dbReference type="AlphaFoldDB" id="A0A448X6T4"/>
<sequence length="263" mass="28594">STPSIRDSNHEPDEAEYAAAACAAVESVVSALVGHRPPDPLRRVDPSLEGTGTDRLFSLSLAPRLIEPTVSACRTLPASGIRRSFLHIDGLQADIGRDEEDGEEEDGEEDEDDEEEEEEGATLRGGNFHVDHSSLSTNGLLKSVGESDLGSPSIPGRSLSGALIAHSQSQQQQQQLQSAVATTACLMAPNEHFPCSVCGKPFQAKALLLKHRIVHDEPKHICNTCGRCFVREDKLKRHVMSIHTLEKPHVCTICTKAFSRKFN</sequence>
<keyword evidence="3 5" id="KW-0863">Zinc-finger</keyword>
<evidence type="ECO:0000256" key="4">
    <source>
        <dbReference type="ARBA" id="ARBA00022833"/>
    </source>
</evidence>
<dbReference type="GO" id="GO:0000981">
    <property type="term" value="F:DNA-binding transcription factor activity, RNA polymerase II-specific"/>
    <property type="evidence" value="ECO:0007669"/>
    <property type="project" value="TreeGrafter"/>
</dbReference>
<dbReference type="PANTHER" id="PTHR14003:SF19">
    <property type="entry name" value="YY2 TRANSCRIPTION FACTOR"/>
    <property type="match status" value="1"/>
</dbReference>
<accession>A0A448X6T4</accession>
<feature type="domain" description="C2H2-type" evidence="7">
    <location>
        <begin position="220"/>
        <end position="248"/>
    </location>
</feature>
<name>A0A448X6T4_9PLAT</name>
<protein>
    <recommendedName>
        <fullName evidence="7">C2H2-type domain-containing protein</fullName>
    </recommendedName>
</protein>
<comment type="caution">
    <text evidence="8">The sequence shown here is derived from an EMBL/GenBank/DDBJ whole genome shotgun (WGS) entry which is preliminary data.</text>
</comment>
<dbReference type="EMBL" id="CAAALY010104168">
    <property type="protein sequence ID" value="VEL29554.1"/>
    <property type="molecule type" value="Genomic_DNA"/>
</dbReference>
<dbReference type="PROSITE" id="PS50157">
    <property type="entry name" value="ZINC_FINGER_C2H2_2"/>
    <property type="match status" value="2"/>
</dbReference>
<evidence type="ECO:0000256" key="2">
    <source>
        <dbReference type="ARBA" id="ARBA00022737"/>
    </source>
</evidence>
<feature type="domain" description="C2H2-type" evidence="7">
    <location>
        <begin position="193"/>
        <end position="220"/>
    </location>
</feature>
<dbReference type="InterPro" id="IPR013087">
    <property type="entry name" value="Znf_C2H2_type"/>
</dbReference>
<reference evidence="8" key="1">
    <citation type="submission" date="2018-11" db="EMBL/GenBank/DDBJ databases">
        <authorList>
            <consortium name="Pathogen Informatics"/>
        </authorList>
    </citation>
    <scope>NUCLEOTIDE SEQUENCE</scope>
</reference>
<dbReference type="Proteomes" id="UP000784294">
    <property type="component" value="Unassembled WGS sequence"/>
</dbReference>
<dbReference type="PANTHER" id="PTHR14003">
    <property type="entry name" value="TRANSCRIPTIONAL REPRESSOR PROTEIN YY"/>
    <property type="match status" value="1"/>
</dbReference>
<dbReference type="GO" id="GO:0000978">
    <property type="term" value="F:RNA polymerase II cis-regulatory region sequence-specific DNA binding"/>
    <property type="evidence" value="ECO:0007669"/>
    <property type="project" value="TreeGrafter"/>
</dbReference>
<dbReference type="SMART" id="SM00355">
    <property type="entry name" value="ZnF_C2H2"/>
    <property type="match status" value="2"/>
</dbReference>
<feature type="region of interest" description="Disordered" evidence="6">
    <location>
        <begin position="34"/>
        <end position="54"/>
    </location>
</feature>
<gene>
    <name evidence="8" type="ORF">PXEA_LOCUS22994</name>
</gene>
<proteinExistence type="predicted"/>
<dbReference type="GO" id="GO:0008270">
    <property type="term" value="F:zinc ion binding"/>
    <property type="evidence" value="ECO:0007669"/>
    <property type="project" value="UniProtKB-KW"/>
</dbReference>
<keyword evidence="4" id="KW-0862">Zinc</keyword>
<organism evidence="8 9">
    <name type="scientific">Protopolystoma xenopodis</name>
    <dbReference type="NCBI Taxonomy" id="117903"/>
    <lineage>
        <taxon>Eukaryota</taxon>
        <taxon>Metazoa</taxon>
        <taxon>Spiralia</taxon>
        <taxon>Lophotrochozoa</taxon>
        <taxon>Platyhelminthes</taxon>
        <taxon>Monogenea</taxon>
        <taxon>Polyopisthocotylea</taxon>
        <taxon>Polystomatidea</taxon>
        <taxon>Polystomatidae</taxon>
        <taxon>Protopolystoma</taxon>
    </lineage>
</organism>
<dbReference type="Gene3D" id="3.30.160.60">
    <property type="entry name" value="Classic Zinc Finger"/>
    <property type="match status" value="2"/>
</dbReference>
<dbReference type="Pfam" id="PF00096">
    <property type="entry name" value="zf-C2H2"/>
    <property type="match status" value="2"/>
</dbReference>
<keyword evidence="9" id="KW-1185">Reference proteome</keyword>
<feature type="non-terminal residue" evidence="8">
    <location>
        <position position="1"/>
    </location>
</feature>
<evidence type="ECO:0000256" key="5">
    <source>
        <dbReference type="PROSITE-ProRule" id="PRU00042"/>
    </source>
</evidence>
<feature type="compositionally biased region" description="Basic and acidic residues" evidence="6">
    <location>
        <begin position="36"/>
        <end position="46"/>
    </location>
</feature>
<dbReference type="PROSITE" id="PS00028">
    <property type="entry name" value="ZINC_FINGER_C2H2_1"/>
    <property type="match status" value="2"/>
</dbReference>
<evidence type="ECO:0000256" key="1">
    <source>
        <dbReference type="ARBA" id="ARBA00022723"/>
    </source>
</evidence>